<keyword evidence="11" id="KW-1185">Reference proteome</keyword>
<dbReference type="AlphaFoldDB" id="A0AA96RP01"/>
<dbReference type="SMART" id="SM00283">
    <property type="entry name" value="MA"/>
    <property type="match status" value="1"/>
</dbReference>
<dbReference type="PROSITE" id="PS50885">
    <property type="entry name" value="HAMP"/>
    <property type="match status" value="1"/>
</dbReference>
<accession>A0AA96RP01</accession>
<evidence type="ECO:0000256" key="2">
    <source>
        <dbReference type="ARBA" id="ARBA00022475"/>
    </source>
</evidence>
<evidence type="ECO:0000256" key="4">
    <source>
        <dbReference type="ARBA" id="ARBA00023224"/>
    </source>
</evidence>
<dbReference type="GO" id="GO:0007165">
    <property type="term" value="P:signal transduction"/>
    <property type="evidence" value="ECO:0007669"/>
    <property type="project" value="UniProtKB-KW"/>
</dbReference>
<proteinExistence type="inferred from homology"/>
<organism evidence="10 11">
    <name type="scientific">Paenibacillus roseopurpureus</name>
    <dbReference type="NCBI Taxonomy" id="2918901"/>
    <lineage>
        <taxon>Bacteria</taxon>
        <taxon>Bacillati</taxon>
        <taxon>Bacillota</taxon>
        <taxon>Bacilli</taxon>
        <taxon>Bacillales</taxon>
        <taxon>Paenibacillaceae</taxon>
        <taxon>Paenibacillus</taxon>
    </lineage>
</organism>
<feature type="transmembrane region" description="Helical" evidence="7">
    <location>
        <begin position="280"/>
        <end position="301"/>
    </location>
</feature>
<gene>
    <name evidence="10" type="ORF">MJB10_08495</name>
</gene>
<dbReference type="InterPro" id="IPR004089">
    <property type="entry name" value="MCPsignal_dom"/>
</dbReference>
<comment type="subcellular location">
    <subcellularLocation>
        <location evidence="1">Cell membrane</location>
    </subcellularLocation>
</comment>
<keyword evidence="7" id="KW-1133">Transmembrane helix</keyword>
<dbReference type="InterPro" id="IPR032255">
    <property type="entry name" value="HBM"/>
</dbReference>
<keyword evidence="4 6" id="KW-0807">Transducer</keyword>
<dbReference type="PANTHER" id="PTHR32089:SF112">
    <property type="entry name" value="LYSOZYME-LIKE PROTEIN-RELATED"/>
    <property type="match status" value="1"/>
</dbReference>
<keyword evidence="7" id="KW-0812">Transmembrane</keyword>
<evidence type="ECO:0000256" key="7">
    <source>
        <dbReference type="SAM" id="Phobius"/>
    </source>
</evidence>
<dbReference type="SMART" id="SM01358">
    <property type="entry name" value="HBM"/>
    <property type="match status" value="1"/>
</dbReference>
<evidence type="ECO:0000256" key="1">
    <source>
        <dbReference type="ARBA" id="ARBA00004236"/>
    </source>
</evidence>
<dbReference type="Gene3D" id="6.10.340.10">
    <property type="match status" value="1"/>
</dbReference>
<evidence type="ECO:0000259" key="9">
    <source>
        <dbReference type="PROSITE" id="PS50885"/>
    </source>
</evidence>
<dbReference type="Pfam" id="PF00672">
    <property type="entry name" value="HAMP"/>
    <property type="match status" value="1"/>
</dbReference>
<evidence type="ECO:0000313" key="10">
    <source>
        <dbReference type="EMBL" id="WNR46117.1"/>
    </source>
</evidence>
<name>A0AA96RP01_9BACL</name>
<evidence type="ECO:0000259" key="8">
    <source>
        <dbReference type="PROSITE" id="PS50111"/>
    </source>
</evidence>
<dbReference type="Proteomes" id="UP001304650">
    <property type="component" value="Chromosome"/>
</dbReference>
<feature type="domain" description="Methyl-accepting transducer" evidence="8">
    <location>
        <begin position="373"/>
        <end position="644"/>
    </location>
</feature>
<dbReference type="SUPFAM" id="SSF58104">
    <property type="entry name" value="Methyl-accepting chemotaxis protein (MCP) signaling domain"/>
    <property type="match status" value="1"/>
</dbReference>
<reference evidence="10" key="1">
    <citation type="submission" date="2022-02" db="EMBL/GenBank/DDBJ databases">
        <title>Paenibacillus sp. MBLB1832 Whole Genome Shotgun Sequencing.</title>
        <authorList>
            <person name="Hwang C.Y."/>
            <person name="Cho E.-S."/>
            <person name="Seo M.-J."/>
        </authorList>
    </citation>
    <scope>NUCLEOTIDE SEQUENCE</scope>
    <source>
        <strain evidence="10">MBLB1832</strain>
    </source>
</reference>
<dbReference type="InterPro" id="IPR003660">
    <property type="entry name" value="HAMP_dom"/>
</dbReference>
<dbReference type="CDD" id="cd06225">
    <property type="entry name" value="HAMP"/>
    <property type="match status" value="1"/>
</dbReference>
<keyword evidence="3 7" id="KW-0472">Membrane</keyword>
<dbReference type="PANTHER" id="PTHR32089">
    <property type="entry name" value="METHYL-ACCEPTING CHEMOTAXIS PROTEIN MCPB"/>
    <property type="match status" value="1"/>
</dbReference>
<feature type="domain" description="HAMP" evidence="9">
    <location>
        <begin position="302"/>
        <end position="354"/>
    </location>
</feature>
<evidence type="ECO:0000256" key="6">
    <source>
        <dbReference type="PROSITE-ProRule" id="PRU00284"/>
    </source>
</evidence>
<dbReference type="KEGG" id="proo:MJB10_08495"/>
<evidence type="ECO:0000256" key="3">
    <source>
        <dbReference type="ARBA" id="ARBA00023136"/>
    </source>
</evidence>
<dbReference type="RefSeq" id="WP_314803480.1">
    <property type="nucleotide sequence ID" value="NZ_CP130319.1"/>
</dbReference>
<dbReference type="SMART" id="SM00304">
    <property type="entry name" value="HAMP"/>
    <property type="match status" value="1"/>
</dbReference>
<feature type="transmembrane region" description="Helical" evidence="7">
    <location>
        <begin position="15"/>
        <end position="38"/>
    </location>
</feature>
<dbReference type="EMBL" id="CP130319">
    <property type="protein sequence ID" value="WNR46117.1"/>
    <property type="molecule type" value="Genomic_DNA"/>
</dbReference>
<dbReference type="GO" id="GO:0005886">
    <property type="term" value="C:plasma membrane"/>
    <property type="evidence" value="ECO:0007669"/>
    <property type="project" value="UniProtKB-SubCell"/>
</dbReference>
<comment type="similarity">
    <text evidence="5">Belongs to the methyl-accepting chemotaxis (MCP) protein family.</text>
</comment>
<sequence>MISFLRLSPTIKLKITLLVALAAVSMVILAIVVSVTMYKMASIDRQENRLQQSKALGDRIEADMLSARKNESDFVRTQKPEQSSAVKEQIAALQGHIKDLQATLSTDEIHMNSEKLMSLSNEYQDRFEELMKNVTGTQSLTTDMVFAAEAFRGIVENKNESGLLLQMYMIRQIEKDYLLGRDGDLLTVFDKNVAAIEKTVRQSSAFSGASQDILLRNMDKYKASFVKMTSLYQEQPKLLGKFAALNEEISAKITSLNTYLKTETDASIASKSKLKSTMQVILLLFTFMMTAAMITIGTMLASSMNRSLRKLQEGTRIIGGGNLAYRVDVQSSDEIGQLAATFNEMAGEVQKAFKYVVDVSGQLSEASSNLLAISEETSAHTQEVSRIATTVEEGTVDQADQIALGFHLLRDMNLQTQQVKEAVAEIALQADRSTDKGAEGMAVVADLEKVYLDYMGVGKSLFKRVEGVEQHISQMVKMIAGIEEFSSQIGLISLNASIEAARAGSFGRGFAVIAETVKDLAERTKAQSLDMRRMSALMLGMMNELEQDTKRLEAGGKIQGEAVLQTRVAFVQIAEQLERIREHVGRVQDSLKFVTNSTNELTDAMNGVQVVSHQSKEAAKEVAASSREQLVAMEEINEAAVQLEYFSEHLLRNIEQFTL</sequence>
<dbReference type="PROSITE" id="PS50111">
    <property type="entry name" value="CHEMOTAXIS_TRANSDUC_2"/>
    <property type="match status" value="1"/>
</dbReference>
<evidence type="ECO:0000256" key="5">
    <source>
        <dbReference type="ARBA" id="ARBA00029447"/>
    </source>
</evidence>
<keyword evidence="2" id="KW-1003">Cell membrane</keyword>
<dbReference type="Gene3D" id="1.10.287.950">
    <property type="entry name" value="Methyl-accepting chemotaxis protein"/>
    <property type="match status" value="1"/>
</dbReference>
<evidence type="ECO:0000313" key="11">
    <source>
        <dbReference type="Proteomes" id="UP001304650"/>
    </source>
</evidence>
<dbReference type="Pfam" id="PF00015">
    <property type="entry name" value="MCPsignal"/>
    <property type="match status" value="1"/>
</dbReference>
<protein>
    <submittedName>
        <fullName evidence="10">Methyl-accepting chemotaxis protein</fullName>
    </submittedName>
</protein>